<comment type="caution">
    <text evidence="2">The sequence shown here is derived from an EMBL/GenBank/DDBJ whole genome shotgun (WGS) entry which is preliminary data.</text>
</comment>
<name>A0AAE0MGC7_9PEZI</name>
<dbReference type="AlphaFoldDB" id="A0AAE0MGC7"/>
<gene>
    <name evidence="2" type="ORF">B0H66DRAFT_598233</name>
</gene>
<proteinExistence type="predicted"/>
<dbReference type="EMBL" id="JAUEDM010000001">
    <property type="protein sequence ID" value="KAK3330708.1"/>
    <property type="molecule type" value="Genomic_DNA"/>
</dbReference>
<accession>A0AAE0MGC7</accession>
<protein>
    <recommendedName>
        <fullName evidence="4">Aminoglycoside phosphotransferase domain-containing protein</fullName>
    </recommendedName>
</protein>
<sequence>MHHCSRAWQQDSAYPSIIIKQFNSSVVGRDSVQTTGKKRRYQEVEEPDQSQPASSNYGVPSVLAVSTTRFLQIFGPAGPLSSLTEESESCVKVPHAVLVSHHLSLLGLEYPSPPDDPRVTLCDVFEAFLNLETSGVQATTDSGLSAANVPALRMRCGQIGARLGRFFACLHGPRRFCSDELPEGLPEDILSSMKQIDFERTEPFLGEACLAKGDLHPGPVLITPPRRKLWLDRDGIYVEVIDWELTNISNPVHGRGANGDMAQFLASLHLLFRWGSIFNGDVETAVQKFAADMGRGYNKVSPLADPFRELLRKDALAVRKSIDKMPILRSAFLVMGREIIS</sequence>
<reference evidence="2" key="2">
    <citation type="submission" date="2023-06" db="EMBL/GenBank/DDBJ databases">
        <authorList>
            <consortium name="Lawrence Berkeley National Laboratory"/>
            <person name="Haridas S."/>
            <person name="Hensen N."/>
            <person name="Bonometti L."/>
            <person name="Westerberg I."/>
            <person name="Brannstrom I.O."/>
            <person name="Guillou S."/>
            <person name="Cros-Aarteil S."/>
            <person name="Calhoun S."/>
            <person name="Kuo A."/>
            <person name="Mondo S."/>
            <person name="Pangilinan J."/>
            <person name="Riley R."/>
            <person name="Labutti K."/>
            <person name="Andreopoulos B."/>
            <person name="Lipzen A."/>
            <person name="Chen C."/>
            <person name="Yanf M."/>
            <person name="Daum C."/>
            <person name="Ng V."/>
            <person name="Clum A."/>
            <person name="Steindorff A."/>
            <person name="Ohm R."/>
            <person name="Martin F."/>
            <person name="Silar P."/>
            <person name="Natvig D."/>
            <person name="Lalanne C."/>
            <person name="Gautier V."/>
            <person name="Ament-Velasquez S.L."/>
            <person name="Kruys A."/>
            <person name="Hutchinson M.I."/>
            <person name="Powell A.J."/>
            <person name="Barry K."/>
            <person name="Miller A.N."/>
            <person name="Grigoriev I.V."/>
            <person name="Debuchy R."/>
            <person name="Gladieux P."/>
            <person name="Thoren M.H."/>
            <person name="Johannesson H."/>
        </authorList>
    </citation>
    <scope>NUCLEOTIDE SEQUENCE</scope>
    <source>
        <strain evidence="2">CBS 118394</strain>
    </source>
</reference>
<evidence type="ECO:0008006" key="4">
    <source>
        <dbReference type="Google" id="ProtNLM"/>
    </source>
</evidence>
<evidence type="ECO:0000313" key="2">
    <source>
        <dbReference type="EMBL" id="KAK3330708.1"/>
    </source>
</evidence>
<organism evidence="2 3">
    <name type="scientific">Apodospora peruviana</name>
    <dbReference type="NCBI Taxonomy" id="516989"/>
    <lineage>
        <taxon>Eukaryota</taxon>
        <taxon>Fungi</taxon>
        <taxon>Dikarya</taxon>
        <taxon>Ascomycota</taxon>
        <taxon>Pezizomycotina</taxon>
        <taxon>Sordariomycetes</taxon>
        <taxon>Sordariomycetidae</taxon>
        <taxon>Sordariales</taxon>
        <taxon>Lasiosphaeriaceae</taxon>
        <taxon>Apodospora</taxon>
    </lineage>
</organism>
<keyword evidence="3" id="KW-1185">Reference proteome</keyword>
<reference evidence="2" key="1">
    <citation type="journal article" date="2023" name="Mol. Phylogenet. Evol.">
        <title>Genome-scale phylogeny and comparative genomics of the fungal order Sordariales.</title>
        <authorList>
            <person name="Hensen N."/>
            <person name="Bonometti L."/>
            <person name="Westerberg I."/>
            <person name="Brannstrom I.O."/>
            <person name="Guillou S."/>
            <person name="Cros-Aarteil S."/>
            <person name="Calhoun S."/>
            <person name="Haridas S."/>
            <person name="Kuo A."/>
            <person name="Mondo S."/>
            <person name="Pangilinan J."/>
            <person name="Riley R."/>
            <person name="LaButti K."/>
            <person name="Andreopoulos B."/>
            <person name="Lipzen A."/>
            <person name="Chen C."/>
            <person name="Yan M."/>
            <person name="Daum C."/>
            <person name="Ng V."/>
            <person name="Clum A."/>
            <person name="Steindorff A."/>
            <person name="Ohm R.A."/>
            <person name="Martin F."/>
            <person name="Silar P."/>
            <person name="Natvig D.O."/>
            <person name="Lalanne C."/>
            <person name="Gautier V."/>
            <person name="Ament-Velasquez S.L."/>
            <person name="Kruys A."/>
            <person name="Hutchinson M.I."/>
            <person name="Powell A.J."/>
            <person name="Barry K."/>
            <person name="Miller A.N."/>
            <person name="Grigoriev I.V."/>
            <person name="Debuchy R."/>
            <person name="Gladieux P."/>
            <person name="Hiltunen Thoren M."/>
            <person name="Johannesson H."/>
        </authorList>
    </citation>
    <scope>NUCLEOTIDE SEQUENCE</scope>
    <source>
        <strain evidence="2">CBS 118394</strain>
    </source>
</reference>
<dbReference type="Proteomes" id="UP001283341">
    <property type="component" value="Unassembled WGS sequence"/>
</dbReference>
<evidence type="ECO:0000256" key="1">
    <source>
        <dbReference type="SAM" id="MobiDB-lite"/>
    </source>
</evidence>
<evidence type="ECO:0000313" key="3">
    <source>
        <dbReference type="Proteomes" id="UP001283341"/>
    </source>
</evidence>
<feature type="region of interest" description="Disordered" evidence="1">
    <location>
        <begin position="33"/>
        <end position="57"/>
    </location>
</feature>